<evidence type="ECO:0000313" key="4">
    <source>
        <dbReference type="Proteomes" id="UP001152485"/>
    </source>
</evidence>
<evidence type="ECO:0000313" key="2">
    <source>
        <dbReference type="EMBL" id="CAH9052956.1"/>
    </source>
</evidence>
<protein>
    <submittedName>
        <fullName evidence="2">Uncharacterized protein</fullName>
    </submittedName>
</protein>
<evidence type="ECO:0000313" key="3">
    <source>
        <dbReference type="Proteomes" id="UP001152467"/>
    </source>
</evidence>
<name>A0A9W4QTV1_9GAMM</name>
<accession>A0A9W4QTV1</accession>
<dbReference type="RefSeq" id="WP_261591254.1">
    <property type="nucleotide sequence ID" value="NZ_CAMAPC010000003.1"/>
</dbReference>
<comment type="caution">
    <text evidence="2">The sequence shown here is derived from an EMBL/GenBank/DDBJ whole genome shotgun (WGS) entry which is preliminary data.</text>
</comment>
<dbReference type="AlphaFoldDB" id="A0A9W4QTV1"/>
<reference evidence="2 4" key="1">
    <citation type="submission" date="2022-07" db="EMBL/GenBank/DDBJ databases">
        <authorList>
            <person name="Criscuolo A."/>
        </authorList>
    </citation>
    <scope>NUCLEOTIDE SEQUENCE</scope>
    <source>
        <strain evidence="4">CIP 111951</strain>
        <strain evidence="2">CIP111854</strain>
        <strain evidence="1">CIP111951</strain>
    </source>
</reference>
<keyword evidence="3" id="KW-1185">Reference proteome</keyword>
<dbReference type="EMBL" id="CAMAPD010000001">
    <property type="protein sequence ID" value="CAH9049824.1"/>
    <property type="molecule type" value="Genomic_DNA"/>
</dbReference>
<gene>
    <name evidence="2" type="ORF">PSECIP111854_01075</name>
    <name evidence="1" type="ORF">PSECIP111951_00045</name>
</gene>
<dbReference type="Proteomes" id="UP001152467">
    <property type="component" value="Unassembled WGS sequence"/>
</dbReference>
<proteinExistence type="predicted"/>
<dbReference type="Proteomes" id="UP001152485">
    <property type="component" value="Unassembled WGS sequence"/>
</dbReference>
<dbReference type="EMBL" id="CAMAPC010000003">
    <property type="protein sequence ID" value="CAH9052956.1"/>
    <property type="molecule type" value="Genomic_DNA"/>
</dbReference>
<evidence type="ECO:0000313" key="1">
    <source>
        <dbReference type="EMBL" id="CAH9049824.1"/>
    </source>
</evidence>
<organism evidence="2 3">
    <name type="scientific">Pseudoalteromonas holothuriae</name>
    <dbReference type="NCBI Taxonomy" id="2963714"/>
    <lineage>
        <taxon>Bacteria</taxon>
        <taxon>Pseudomonadati</taxon>
        <taxon>Pseudomonadota</taxon>
        <taxon>Gammaproteobacteria</taxon>
        <taxon>Alteromonadales</taxon>
        <taxon>Pseudoalteromonadaceae</taxon>
        <taxon>Pseudoalteromonas</taxon>
    </lineage>
</organism>
<sequence>MTKEEIDLLAYELANLRLKADLTLAPQYPAFSDKPYPLGRCLEIRDEMYKLIHAQLAHNSESLAPLAHYMQSAQKELQKVWGSLRDEYFQNAIVVGHWYIDCANDTVNANKPRVEIKKLEQSGFSAIKDFEQFVKIAQSYWQVTVYQNTAFPALAPYFPLICENEKGASWLAAANDDMLKVAMNSEFALSQRILANLPPPPKAMQVRWRQIISKMPNPDELLTHQGDPLSFCKSYSESNLATDLTFRDKAVRAFMSLPKGA</sequence>